<proteinExistence type="predicted"/>
<reference evidence="2" key="1">
    <citation type="journal article" date="2015" name="Nature">
        <title>Complex archaea that bridge the gap between prokaryotes and eukaryotes.</title>
        <authorList>
            <person name="Spang A."/>
            <person name="Saw J.H."/>
            <person name="Jorgensen S.L."/>
            <person name="Zaremba-Niedzwiedzka K."/>
            <person name="Martijn J."/>
            <person name="Lind A.E."/>
            <person name="van Eijk R."/>
            <person name="Schleper C."/>
            <person name="Guy L."/>
            <person name="Ettema T.J."/>
        </authorList>
    </citation>
    <scope>NUCLEOTIDE SEQUENCE</scope>
</reference>
<protein>
    <submittedName>
        <fullName evidence="2">Uncharacterized protein</fullName>
    </submittedName>
</protein>
<evidence type="ECO:0000256" key="1">
    <source>
        <dbReference type="SAM" id="Phobius"/>
    </source>
</evidence>
<comment type="caution">
    <text evidence="2">The sequence shown here is derived from an EMBL/GenBank/DDBJ whole genome shotgun (WGS) entry which is preliminary data.</text>
</comment>
<keyword evidence="1" id="KW-0472">Membrane</keyword>
<feature type="transmembrane region" description="Helical" evidence="1">
    <location>
        <begin position="29"/>
        <end position="58"/>
    </location>
</feature>
<sequence length="62" mass="7015">MPGRRSHDIACQYREPGEFLLTVNKIKHAFIFCLFVVVISVQGVGVGFLVASVVHSVWWELQ</sequence>
<accession>A0A0F9Q0Q6</accession>
<keyword evidence="1" id="KW-0812">Transmembrane</keyword>
<dbReference type="AlphaFoldDB" id="A0A0F9Q0Q6"/>
<dbReference type="EMBL" id="LAZR01001992">
    <property type="protein sequence ID" value="KKN36054.1"/>
    <property type="molecule type" value="Genomic_DNA"/>
</dbReference>
<organism evidence="2">
    <name type="scientific">marine sediment metagenome</name>
    <dbReference type="NCBI Taxonomy" id="412755"/>
    <lineage>
        <taxon>unclassified sequences</taxon>
        <taxon>metagenomes</taxon>
        <taxon>ecological metagenomes</taxon>
    </lineage>
</organism>
<evidence type="ECO:0000313" key="2">
    <source>
        <dbReference type="EMBL" id="KKN36054.1"/>
    </source>
</evidence>
<name>A0A0F9Q0Q6_9ZZZZ</name>
<gene>
    <name evidence="2" type="ORF">LCGC14_0777490</name>
</gene>
<keyword evidence="1" id="KW-1133">Transmembrane helix</keyword>